<evidence type="ECO:0008006" key="3">
    <source>
        <dbReference type="Google" id="ProtNLM"/>
    </source>
</evidence>
<dbReference type="eggNOG" id="ENOG50330IC">
    <property type="taxonomic scope" value="Bacteria"/>
</dbReference>
<dbReference type="SUPFAM" id="SSF51445">
    <property type="entry name" value="(Trans)glycosidases"/>
    <property type="match status" value="1"/>
</dbReference>
<accession>A0A095SHC1</accession>
<keyword evidence="2" id="KW-1185">Reference proteome</keyword>
<name>A0A095SHC1_9GAMM</name>
<comment type="caution">
    <text evidence="1">The sequence shown here is derived from an EMBL/GenBank/DDBJ whole genome shotgun (WGS) entry which is preliminary data.</text>
</comment>
<dbReference type="AlphaFoldDB" id="A0A095SHC1"/>
<evidence type="ECO:0000313" key="1">
    <source>
        <dbReference type="EMBL" id="KGD63744.1"/>
    </source>
</evidence>
<gene>
    <name evidence="1" type="ORF">Y5S_02951</name>
</gene>
<dbReference type="InterPro" id="IPR024778">
    <property type="entry name" value="Put_cellulase"/>
</dbReference>
<dbReference type="RefSeq" id="WP_052041638.1">
    <property type="nucleotide sequence ID" value="NZ_ARXV01000014.1"/>
</dbReference>
<dbReference type="PATRIC" id="fig|1177154.3.peg.2990"/>
<dbReference type="InterPro" id="IPR017853">
    <property type="entry name" value="GH"/>
</dbReference>
<dbReference type="Proteomes" id="UP000029444">
    <property type="component" value="Unassembled WGS sequence"/>
</dbReference>
<dbReference type="Pfam" id="PF12876">
    <property type="entry name" value="Cellulase-like"/>
    <property type="match status" value="1"/>
</dbReference>
<dbReference type="Gene3D" id="3.20.20.80">
    <property type="entry name" value="Glycosidases"/>
    <property type="match status" value="1"/>
</dbReference>
<evidence type="ECO:0000313" key="2">
    <source>
        <dbReference type="Proteomes" id="UP000029444"/>
    </source>
</evidence>
<dbReference type="EMBL" id="ARXV01000014">
    <property type="protein sequence ID" value="KGD63744.1"/>
    <property type="molecule type" value="Genomic_DNA"/>
</dbReference>
<proteinExistence type="predicted"/>
<reference evidence="1 2" key="1">
    <citation type="submission" date="2012-09" db="EMBL/GenBank/DDBJ databases">
        <title>Genome Sequence of alkane-degrading Bacterium Alcanivorax sp. 19-m-6.</title>
        <authorList>
            <person name="Lai Q."/>
            <person name="Shao Z."/>
        </authorList>
    </citation>
    <scope>NUCLEOTIDE SEQUENCE [LARGE SCALE GENOMIC DNA]</scope>
    <source>
        <strain evidence="1 2">19-m-6</strain>
    </source>
</reference>
<organism evidence="1 2">
    <name type="scientific">Alcanivorax nanhaiticus</name>
    <dbReference type="NCBI Taxonomy" id="1177154"/>
    <lineage>
        <taxon>Bacteria</taxon>
        <taxon>Pseudomonadati</taxon>
        <taxon>Pseudomonadota</taxon>
        <taxon>Gammaproteobacteria</taxon>
        <taxon>Oceanospirillales</taxon>
        <taxon>Alcanivoracaceae</taxon>
        <taxon>Alcanivorax</taxon>
    </lineage>
</organism>
<protein>
    <recommendedName>
        <fullName evidence="3">Cellulase</fullName>
    </recommendedName>
</protein>
<sequence length="374" mass="42879">MLVRLTGDETDMPQPLAIARWDLSWLLHRDLRDGAFASLERVLDDTQLRGFNALRLDPCPHLIATPENGIHLDRCELMPPGGRAVEVKIRHALHQLMKSTHERGMKVWFSSRFINDSRARRSFVRRPEDFVSVWSDTLSLVSDWGYLDDVAGLDFCYQFPALPAAHGVARRVFQRSPDRPLPNHWSEQANRRLDDYLIEVPRALHALFPTVPVGLSTTVALSERMRQLDTSELDFLDFSLWLDDDPRYRFASGETMPMSGLFGKLAGPVKQVLLDAAGNHWQRRLEDQLNRRMAFTRLRRLHPVLSEGFVNQPRHLRKLPTGWADLHEMMVVNALTQGVEALTPSSLACPDYPWLWQEQEYLAHLNHMILAGSA</sequence>